<feature type="modified residue" description="Glycine radical" evidence="3">
    <location>
        <position position="662"/>
    </location>
</feature>
<gene>
    <name evidence="6" type="ORF">J3R75_002768</name>
</gene>
<evidence type="ECO:0000259" key="5">
    <source>
        <dbReference type="PROSITE" id="PS51554"/>
    </source>
</evidence>
<organism evidence="6 7">
    <name type="scientific">Oligosphaera ethanolica</name>
    <dbReference type="NCBI Taxonomy" id="760260"/>
    <lineage>
        <taxon>Bacteria</taxon>
        <taxon>Pseudomonadati</taxon>
        <taxon>Lentisphaerota</taxon>
        <taxon>Oligosphaeria</taxon>
        <taxon>Oligosphaerales</taxon>
        <taxon>Oligosphaeraceae</taxon>
        <taxon>Oligosphaera</taxon>
    </lineage>
</organism>
<keyword evidence="2" id="KW-0456">Lyase</keyword>
<evidence type="ECO:0000256" key="2">
    <source>
        <dbReference type="ARBA" id="ARBA00023239"/>
    </source>
</evidence>
<dbReference type="PANTHER" id="PTHR43641:SF2">
    <property type="entry name" value="DEHYDRATASE YBIW-RELATED"/>
    <property type="match status" value="1"/>
</dbReference>
<evidence type="ECO:0000313" key="6">
    <source>
        <dbReference type="EMBL" id="MDQ0290661.1"/>
    </source>
</evidence>
<dbReference type="InterPro" id="IPR001150">
    <property type="entry name" value="Gly_radical"/>
</dbReference>
<feature type="domain" description="Glycine radical" evidence="4">
    <location>
        <begin position="566"/>
        <end position="687"/>
    </location>
</feature>
<dbReference type="GO" id="GO:0016829">
    <property type="term" value="F:lyase activity"/>
    <property type="evidence" value="ECO:0007669"/>
    <property type="project" value="UniProtKB-KW"/>
</dbReference>
<evidence type="ECO:0000313" key="7">
    <source>
        <dbReference type="Proteomes" id="UP001238163"/>
    </source>
</evidence>
<keyword evidence="7" id="KW-1185">Reference proteome</keyword>
<proteinExistence type="predicted"/>
<dbReference type="PROSITE" id="PS51149">
    <property type="entry name" value="GLY_RADICAL_2"/>
    <property type="match status" value="1"/>
</dbReference>
<protein>
    <submittedName>
        <fullName evidence="6">Formate C-acetyltransferase</fullName>
        <ecNumber evidence="6">2.3.1.54</ecNumber>
    </submittedName>
</protein>
<dbReference type="EMBL" id="JAUSVL010000001">
    <property type="protein sequence ID" value="MDQ0290661.1"/>
    <property type="molecule type" value="Genomic_DNA"/>
</dbReference>
<dbReference type="GO" id="GO:0008861">
    <property type="term" value="F:formate C-acetyltransferase activity"/>
    <property type="evidence" value="ECO:0007669"/>
    <property type="project" value="UniProtKB-EC"/>
</dbReference>
<evidence type="ECO:0000256" key="3">
    <source>
        <dbReference type="PROSITE-ProRule" id="PRU00493"/>
    </source>
</evidence>
<dbReference type="RefSeq" id="WP_307262365.1">
    <property type="nucleotide sequence ID" value="NZ_JAUSVL010000001.1"/>
</dbReference>
<name>A0AAE3VI18_9BACT</name>
<feature type="domain" description="PFL" evidence="5">
    <location>
        <begin position="1"/>
        <end position="559"/>
    </location>
</feature>
<dbReference type="AlphaFoldDB" id="A0AAE3VI18"/>
<keyword evidence="6" id="KW-0012">Acyltransferase</keyword>
<sequence>MNERIATQRDYLLAFSHHHLRRDVKWNLAQNFASRKLQPMERAAEGLANMLAAEKPAFLADERIAYIRTVKQIPDLYTEEEMSALRAKAYYHEKGVVFNFSPDFGSTIKAGLLAHKQEIQARMKRATDDNDQEGQEFLASALCGINAVLDLAERYRQAAVAAGRDELAKLLARVPAYGASTFHEALQFLRILHYTLWCEGEYHVGIGRFDQYLYPYLKADLDAGRISKDEAYDLLAEFFLSFNRDSDLYVGVQQGDNGQTLMLGGCTRDGQDAYNLLTSMCLEVCYELKLIDPKINLRITPRTPLPVLELATQLTKQGLGFPQYSNDDVVIPALVKFGYELEDARDYSVAACWEFIIPGCGMDIPNIGAFSMPRMVDTVMRNSKAKTFDDFMADVRQQTSAEADKLEASLNNVDMLPGPFASVLCTGRIDAARDVSRGNKYNNFGVHGTGLATAADSLMAIKQLVFMQKRLTLAELVTAVDDNFNGQPELLAATRYDVPKMGNDNDDVDALGTALLDSFADAWAGRRNCRGGIWRAGTGSAMYYIWHANELPASPDGRLKGHPFPANYAPSLNVRVKGPMSVVKSFTKEHLQRVCNGGPLTLEIHDSAFREADGIRKVAQLVQFFAQQGGHQLQLNAVNRDRLKEAQKHPEAYRNLIVRVWGWSGYFIELDKEYQDHVIQRVEMSMGS</sequence>
<comment type="caution">
    <text evidence="6">The sequence shown here is derived from an EMBL/GenBank/DDBJ whole genome shotgun (WGS) entry which is preliminary data.</text>
</comment>
<keyword evidence="1 3" id="KW-0556">Organic radical</keyword>
<dbReference type="PANTHER" id="PTHR43641">
    <property type="entry name" value="FORMATE ACETYLTRANSFERASE 3-RELATED"/>
    <property type="match status" value="1"/>
</dbReference>
<dbReference type="PROSITE" id="PS51554">
    <property type="entry name" value="PFL"/>
    <property type="match status" value="1"/>
</dbReference>
<dbReference type="Pfam" id="PF01228">
    <property type="entry name" value="Gly_radical"/>
    <property type="match status" value="1"/>
</dbReference>
<dbReference type="Proteomes" id="UP001238163">
    <property type="component" value="Unassembled WGS sequence"/>
</dbReference>
<dbReference type="GO" id="GO:0005829">
    <property type="term" value="C:cytosol"/>
    <property type="evidence" value="ECO:0007669"/>
    <property type="project" value="TreeGrafter"/>
</dbReference>
<evidence type="ECO:0000259" key="4">
    <source>
        <dbReference type="PROSITE" id="PS51149"/>
    </source>
</evidence>
<dbReference type="InterPro" id="IPR004184">
    <property type="entry name" value="PFL_dom"/>
</dbReference>
<dbReference type="InterPro" id="IPR051215">
    <property type="entry name" value="GRE"/>
</dbReference>
<dbReference type="SUPFAM" id="SSF51998">
    <property type="entry name" value="PFL-like glycyl radical enzymes"/>
    <property type="match status" value="1"/>
</dbReference>
<reference evidence="6" key="1">
    <citation type="submission" date="2023-07" db="EMBL/GenBank/DDBJ databases">
        <title>Genomic Encyclopedia of Type Strains, Phase IV (KMG-IV): sequencing the most valuable type-strain genomes for metagenomic binning, comparative biology and taxonomic classification.</title>
        <authorList>
            <person name="Goeker M."/>
        </authorList>
    </citation>
    <scope>NUCLEOTIDE SEQUENCE</scope>
    <source>
        <strain evidence="6">DSM 24202</strain>
    </source>
</reference>
<dbReference type="Gene3D" id="3.20.70.20">
    <property type="match status" value="1"/>
</dbReference>
<accession>A0AAE3VI18</accession>
<evidence type="ECO:0000256" key="1">
    <source>
        <dbReference type="ARBA" id="ARBA00022818"/>
    </source>
</evidence>
<dbReference type="Pfam" id="PF02901">
    <property type="entry name" value="PFL-like"/>
    <property type="match status" value="1"/>
</dbReference>
<dbReference type="EC" id="2.3.1.54" evidence="6"/>
<keyword evidence="6" id="KW-0808">Transferase</keyword>